<evidence type="ECO:0000313" key="3">
    <source>
        <dbReference type="Proteomes" id="UP000567179"/>
    </source>
</evidence>
<dbReference type="AlphaFoldDB" id="A0A8H5BSU8"/>
<proteinExistence type="predicted"/>
<accession>A0A8H5BSU8</accession>
<feature type="compositionally biased region" description="Basic and acidic residues" evidence="1">
    <location>
        <begin position="56"/>
        <end position="65"/>
    </location>
</feature>
<organism evidence="2 3">
    <name type="scientific">Psilocybe cf. subviscida</name>
    <dbReference type="NCBI Taxonomy" id="2480587"/>
    <lineage>
        <taxon>Eukaryota</taxon>
        <taxon>Fungi</taxon>
        <taxon>Dikarya</taxon>
        <taxon>Basidiomycota</taxon>
        <taxon>Agaricomycotina</taxon>
        <taxon>Agaricomycetes</taxon>
        <taxon>Agaricomycetidae</taxon>
        <taxon>Agaricales</taxon>
        <taxon>Agaricineae</taxon>
        <taxon>Strophariaceae</taxon>
        <taxon>Psilocybe</taxon>
    </lineage>
</organism>
<dbReference type="EMBL" id="JAACJJ010000003">
    <property type="protein sequence ID" value="KAF5328629.1"/>
    <property type="molecule type" value="Genomic_DNA"/>
</dbReference>
<keyword evidence="3" id="KW-1185">Reference proteome</keyword>
<dbReference type="Proteomes" id="UP000567179">
    <property type="component" value="Unassembled WGS sequence"/>
</dbReference>
<protein>
    <submittedName>
        <fullName evidence="2">Uncharacterized protein</fullName>
    </submittedName>
</protein>
<evidence type="ECO:0000313" key="2">
    <source>
        <dbReference type="EMBL" id="KAF5328629.1"/>
    </source>
</evidence>
<feature type="region of interest" description="Disordered" evidence="1">
    <location>
        <begin position="49"/>
        <end position="71"/>
    </location>
</feature>
<sequence length="161" mass="18321">MQGILDDNDAVLSGLDERRKDEGEDLPVNLIAQWDKDCKPKVEYKKRKSCPSRSRCRPDTGEKEAGTVSGPMTNIPNCVIDMVTLTQRTRRFVAEICGPKQMSLPPYTKKDTRKKFYEMVVAFHFNSGKGNARCSTLHKTSPNNQRIHEKTGTWIMQQSDD</sequence>
<comment type="caution">
    <text evidence="2">The sequence shown here is derived from an EMBL/GenBank/DDBJ whole genome shotgun (WGS) entry which is preliminary data.</text>
</comment>
<name>A0A8H5BSU8_9AGAR</name>
<gene>
    <name evidence="2" type="ORF">D9619_011554</name>
</gene>
<dbReference type="OrthoDB" id="21470at2759"/>
<reference evidence="2 3" key="1">
    <citation type="journal article" date="2020" name="ISME J.">
        <title>Uncovering the hidden diversity of litter-decomposition mechanisms in mushroom-forming fungi.</title>
        <authorList>
            <person name="Floudas D."/>
            <person name="Bentzer J."/>
            <person name="Ahren D."/>
            <person name="Johansson T."/>
            <person name="Persson P."/>
            <person name="Tunlid A."/>
        </authorList>
    </citation>
    <scope>NUCLEOTIDE SEQUENCE [LARGE SCALE GENOMIC DNA]</scope>
    <source>
        <strain evidence="2 3">CBS 101986</strain>
    </source>
</reference>
<evidence type="ECO:0000256" key="1">
    <source>
        <dbReference type="SAM" id="MobiDB-lite"/>
    </source>
</evidence>